<dbReference type="Gene3D" id="3.30.310.50">
    <property type="entry name" value="Alpha-D-phosphohexomutase, C-terminal domain"/>
    <property type="match status" value="1"/>
</dbReference>
<comment type="similarity">
    <text evidence="1">Belongs to the SIP oxidoreductase family.</text>
</comment>
<accession>A0ABY5RY31</accession>
<dbReference type="PANTHER" id="PTHR30157:SF0">
    <property type="entry name" value="NADPH-DEPENDENT FERRIC-CHELATE REDUCTASE"/>
    <property type="match status" value="1"/>
</dbReference>
<evidence type="ECO:0000313" key="4">
    <source>
        <dbReference type="Proteomes" id="UP001017257"/>
    </source>
</evidence>
<dbReference type="Gene3D" id="2.40.30.10">
    <property type="entry name" value="Translation factors"/>
    <property type="match status" value="1"/>
</dbReference>
<evidence type="ECO:0000259" key="2">
    <source>
        <dbReference type="PROSITE" id="PS51384"/>
    </source>
</evidence>
<dbReference type="InterPro" id="IPR007037">
    <property type="entry name" value="SIP_rossman_dom"/>
</dbReference>
<dbReference type="PANTHER" id="PTHR30157">
    <property type="entry name" value="FERRIC REDUCTASE, NADPH-DEPENDENT"/>
    <property type="match status" value="1"/>
</dbReference>
<dbReference type="Pfam" id="PF08021">
    <property type="entry name" value="FAD_binding_9"/>
    <property type="match status" value="1"/>
</dbReference>
<dbReference type="InterPro" id="IPR013113">
    <property type="entry name" value="SIP_FAD-bd"/>
</dbReference>
<reference evidence="3" key="1">
    <citation type="submission" date="2022-08" db="EMBL/GenBank/DDBJ databases">
        <title>Microvirga terrae sp. nov., isolated from soil.</title>
        <authorList>
            <person name="Kim K.H."/>
            <person name="Seo Y.L."/>
            <person name="Kim J.M."/>
            <person name="Lee J.K."/>
            <person name="Han D.M."/>
            <person name="Jeon C.O."/>
        </authorList>
    </citation>
    <scope>NUCLEOTIDE SEQUENCE</scope>
    <source>
        <strain evidence="3">R24</strain>
    </source>
</reference>
<dbReference type="PROSITE" id="PS51384">
    <property type="entry name" value="FAD_FR"/>
    <property type="match status" value="1"/>
</dbReference>
<name>A0ABY5RY31_9HYPH</name>
<gene>
    <name evidence="3" type="ORF">HPT29_011650</name>
</gene>
<organism evidence="3 4">
    <name type="scientific">Microvirga terrae</name>
    <dbReference type="NCBI Taxonomy" id="2740529"/>
    <lineage>
        <taxon>Bacteria</taxon>
        <taxon>Pseudomonadati</taxon>
        <taxon>Pseudomonadota</taxon>
        <taxon>Alphaproteobacteria</taxon>
        <taxon>Hyphomicrobiales</taxon>
        <taxon>Methylobacteriaceae</taxon>
        <taxon>Microvirga</taxon>
    </lineage>
</organism>
<dbReference type="InterPro" id="IPR014543">
    <property type="entry name" value="UCP028291"/>
</dbReference>
<evidence type="ECO:0000313" key="3">
    <source>
        <dbReference type="EMBL" id="UVF21722.1"/>
    </source>
</evidence>
<dbReference type="InterPro" id="IPR017927">
    <property type="entry name" value="FAD-bd_FR_type"/>
</dbReference>
<dbReference type="InterPro" id="IPR017938">
    <property type="entry name" value="Riboflavin_synthase-like_b-brl"/>
</dbReference>
<evidence type="ECO:0000256" key="1">
    <source>
        <dbReference type="ARBA" id="ARBA00035644"/>
    </source>
</evidence>
<protein>
    <submittedName>
        <fullName evidence="3">Siderophore-interacting protein</fullName>
    </submittedName>
</protein>
<dbReference type="RefSeq" id="WP_173950299.1">
    <property type="nucleotide sequence ID" value="NZ_CP102845.1"/>
</dbReference>
<dbReference type="Pfam" id="PF09981">
    <property type="entry name" value="DUF2218"/>
    <property type="match status" value="1"/>
</dbReference>
<sequence length="362" mass="40313">MTTSTTLRAKASVTLARPVRMMDKLCEHFVEHGRVDRSAHSARVEFEYGTALVEARDDALYLLAEGPDATGLAYVKWSLAEHIIGFVEGESPRIAWEGDGQAGTPLPYFREMHVVNATNVTPRMRRVRLKGRDLARFATGGMHVRLLFPPSSGRAPSWPVMGEDGRPVGPRGEDRPVMRIYTIREIDVERNEIEIDFVLHEGDNTPGSTWALQARPGDTIGIMGPGGGELPAADWYLFAGDETALPAISRILAELPSECRATVLLEVEDASEEQPLCSRAALDIRWMHRNGAPAGTTSLIEDAVRAIDVPSDERRRFIWAGCEQKSCRCLKRLLRQEWKIPTTEHQVVAYWRAGHSADQVEH</sequence>
<proteinExistence type="inferred from homology"/>
<dbReference type="CDD" id="cd06193">
    <property type="entry name" value="siderophore_interacting"/>
    <property type="match status" value="1"/>
</dbReference>
<dbReference type="Gene3D" id="3.40.50.80">
    <property type="entry name" value="Nucleotide-binding domain of ferredoxin-NADP reductase (FNR) module"/>
    <property type="match status" value="1"/>
</dbReference>
<dbReference type="EMBL" id="CP102845">
    <property type="protein sequence ID" value="UVF21722.1"/>
    <property type="molecule type" value="Genomic_DNA"/>
</dbReference>
<dbReference type="InterPro" id="IPR039374">
    <property type="entry name" value="SIP_fam"/>
</dbReference>
<feature type="domain" description="FAD-binding FR-type" evidence="2">
    <location>
        <begin position="107"/>
        <end position="232"/>
    </location>
</feature>
<dbReference type="Pfam" id="PF04954">
    <property type="entry name" value="SIP"/>
    <property type="match status" value="1"/>
</dbReference>
<dbReference type="Proteomes" id="UP001017257">
    <property type="component" value="Chromosome"/>
</dbReference>
<keyword evidence="4" id="KW-1185">Reference proteome</keyword>
<dbReference type="InterPro" id="IPR039261">
    <property type="entry name" value="FNR_nucleotide-bd"/>
</dbReference>
<dbReference type="SUPFAM" id="SSF63380">
    <property type="entry name" value="Riboflavin synthase domain-like"/>
    <property type="match status" value="1"/>
</dbReference>